<proteinExistence type="predicted"/>
<name>A0A374NKN4_9FIRM</name>
<gene>
    <name evidence="2" type="ORF">DXD91_08910</name>
</gene>
<comment type="caution">
    <text evidence="2">The sequence shown here is derived from an EMBL/GenBank/DDBJ whole genome shotgun (WGS) entry which is preliminary data.</text>
</comment>
<reference evidence="2 3" key="1">
    <citation type="submission" date="2018-08" db="EMBL/GenBank/DDBJ databases">
        <title>A genome reference for cultivated species of the human gut microbiota.</title>
        <authorList>
            <person name="Zou Y."/>
            <person name="Xue W."/>
            <person name="Luo G."/>
        </authorList>
    </citation>
    <scope>NUCLEOTIDE SEQUENCE [LARGE SCALE GENOMIC DNA]</scope>
    <source>
        <strain evidence="2 3">TM10-1AC</strain>
    </source>
</reference>
<dbReference type="EMBL" id="QSOE01000053">
    <property type="protein sequence ID" value="RGI86975.1"/>
    <property type="molecule type" value="Genomic_DNA"/>
</dbReference>
<organism evidence="2 3">
    <name type="scientific">Anaerobutyricum hallii</name>
    <dbReference type="NCBI Taxonomy" id="39488"/>
    <lineage>
        <taxon>Bacteria</taxon>
        <taxon>Bacillati</taxon>
        <taxon>Bacillota</taxon>
        <taxon>Clostridia</taxon>
        <taxon>Lachnospirales</taxon>
        <taxon>Lachnospiraceae</taxon>
        <taxon>Anaerobutyricum</taxon>
    </lineage>
</organism>
<accession>A0A374NKN4</accession>
<dbReference type="Proteomes" id="UP000262524">
    <property type="component" value="Unassembled WGS sequence"/>
</dbReference>
<keyword evidence="1" id="KW-1133">Transmembrane helix</keyword>
<evidence type="ECO:0000313" key="3">
    <source>
        <dbReference type="Proteomes" id="UP000262524"/>
    </source>
</evidence>
<keyword evidence="1" id="KW-0472">Membrane</keyword>
<evidence type="ECO:0000313" key="2">
    <source>
        <dbReference type="EMBL" id="RGI86975.1"/>
    </source>
</evidence>
<feature type="transmembrane region" description="Helical" evidence="1">
    <location>
        <begin position="13"/>
        <end position="32"/>
    </location>
</feature>
<protein>
    <recommendedName>
        <fullName evidence="4">PAS domain-containing protein</fullName>
    </recommendedName>
</protein>
<keyword evidence="1" id="KW-0812">Transmembrane</keyword>
<evidence type="ECO:0008006" key="4">
    <source>
        <dbReference type="Google" id="ProtNLM"/>
    </source>
</evidence>
<evidence type="ECO:0000256" key="1">
    <source>
        <dbReference type="SAM" id="Phobius"/>
    </source>
</evidence>
<dbReference type="AlphaFoldDB" id="A0A374NKN4"/>
<dbReference type="RefSeq" id="WP_117982686.1">
    <property type="nucleotide sequence ID" value="NZ_QSOE01000053.1"/>
</dbReference>
<sequence>MSMILGYIKEREISFLFFLLLVLLVIVLWNLYKKEKKRAEAAELSVAGERKYYGAFVKERKDFFIYFRKEDLRILYISPNFQHITGIASKLMYEDIEVLNTLYTHTTRRRIQGKINDWDKRDSLEFECDYKKRGSEVIEFCDFVLRDFDHRNVAFVSAKFLFYWAKWSV</sequence>